<organism evidence="1 2">
    <name type="scientific">Lentzea flaviverrucosa</name>
    <dbReference type="NCBI Taxonomy" id="200379"/>
    <lineage>
        <taxon>Bacteria</taxon>
        <taxon>Bacillati</taxon>
        <taxon>Actinomycetota</taxon>
        <taxon>Actinomycetes</taxon>
        <taxon>Pseudonocardiales</taxon>
        <taxon>Pseudonocardiaceae</taxon>
        <taxon>Lentzea</taxon>
    </lineage>
</organism>
<dbReference type="OrthoDB" id="8041036at2"/>
<evidence type="ECO:0008006" key="3">
    <source>
        <dbReference type="Google" id="ProtNLM"/>
    </source>
</evidence>
<dbReference type="EMBL" id="FOFT01000012">
    <property type="protein sequence ID" value="SES37467.1"/>
    <property type="molecule type" value="Genomic_DNA"/>
</dbReference>
<dbReference type="RefSeq" id="WP_090069553.1">
    <property type="nucleotide sequence ID" value="NZ_FOFT01000012.1"/>
</dbReference>
<reference evidence="2" key="1">
    <citation type="submission" date="2016-10" db="EMBL/GenBank/DDBJ databases">
        <authorList>
            <person name="Varghese N."/>
            <person name="Submissions S."/>
        </authorList>
    </citation>
    <scope>NUCLEOTIDE SEQUENCE [LARGE SCALE GENOMIC DNA]</scope>
    <source>
        <strain evidence="2">CGMCC 4.578</strain>
    </source>
</reference>
<dbReference type="AlphaFoldDB" id="A0A1H9WUU7"/>
<dbReference type="Proteomes" id="UP000199028">
    <property type="component" value="Unassembled WGS sequence"/>
</dbReference>
<name>A0A1H9WUU7_9PSEU</name>
<accession>A0A1H9WUU7</accession>
<evidence type="ECO:0000313" key="1">
    <source>
        <dbReference type="EMBL" id="SES37467.1"/>
    </source>
</evidence>
<proteinExistence type="predicted"/>
<evidence type="ECO:0000313" key="2">
    <source>
        <dbReference type="Proteomes" id="UP000199028"/>
    </source>
</evidence>
<protein>
    <recommendedName>
        <fullName evidence="3">Circularly permuted ATP-grasp type 2</fullName>
    </recommendedName>
</protein>
<keyword evidence="2" id="KW-1185">Reference proteome</keyword>
<dbReference type="SUPFAM" id="SSF56059">
    <property type="entry name" value="Glutathione synthetase ATP-binding domain-like"/>
    <property type="match status" value="1"/>
</dbReference>
<sequence>MNQLTEDYLVFQANGGPQRAEASWRATQRLRALFGVEHLARPVYLDRHQVEELDRDLPALYRLLDELPDRLCGGDLASFARLCGATPAQVDAVLATAHPTGWPVGRADLLHTGDGFVAIEMNMAAVGGVDTGELCQAMTAIPDVGEFVAARDLTFTDPGSAFREVLRAELDRIGLGADARIAVVCAPGESPRTRGVFELLALLLEEDGYHAVAGGLDELSYPGGEVHVAGVRVDVVLRFFLLDLVGGEAGDRFVTPLLDACRHDQVVLLAPFSADLAGGKRAFALPWHREHAGDFTSAERELVARFTPWSHVLTEQISTVDGQLVDALEHCAAERPRLVLKGGMSQSGQDVVMGRDLTDGQWRAAVLDGLRRQSVVQRLVEAPAEPFVEGWPPVAAERTVNWGVYVIGERYAGVMARGALSGRSGIVSYDSGALLGCSFEERRTATGAVS</sequence>
<gene>
    <name evidence="1" type="ORF">SAMN05216195_112235</name>
</gene>